<sequence length="42" mass="4662">MSIKLYQNLVNQIKDVIDSEFGIMDDTGLILACSNEKKSGTE</sequence>
<gene>
    <name evidence="1" type="ORF">JCM21531_2113</name>
</gene>
<comment type="caution">
    <text evidence="1">The sequence shown here is derived from an EMBL/GenBank/DDBJ whole genome shotgun (WGS) entry which is preliminary data.</text>
</comment>
<name>W4V7D7_9FIRM</name>
<proteinExistence type="predicted"/>
<protein>
    <submittedName>
        <fullName evidence="1">Sugar diacid utilization regulator SdaR</fullName>
    </submittedName>
</protein>
<keyword evidence="2" id="KW-1185">Reference proteome</keyword>
<reference evidence="1" key="1">
    <citation type="journal article" date="2014" name="Genome Announc.">
        <title>Draft Genome Sequence of Clostridium straminisolvens Strain JCM 21531T, Isolated from a Cellulose-Degrading Bacterial Community.</title>
        <authorList>
            <person name="Yuki M."/>
            <person name="Oshima K."/>
            <person name="Suda W."/>
            <person name="Sakamoto M."/>
            <person name="Kitamura K."/>
            <person name="Iida T."/>
            <person name="Hattori M."/>
            <person name="Ohkuma M."/>
        </authorList>
    </citation>
    <scope>NUCLEOTIDE SEQUENCE [LARGE SCALE GENOMIC DNA]</scope>
    <source>
        <strain evidence="1">JCM 21531</strain>
    </source>
</reference>
<dbReference type="STRING" id="1294263.JCM21531_2113"/>
<organism evidence="1 2">
    <name type="scientific">Acetivibrio straminisolvens JCM 21531</name>
    <dbReference type="NCBI Taxonomy" id="1294263"/>
    <lineage>
        <taxon>Bacteria</taxon>
        <taxon>Bacillati</taxon>
        <taxon>Bacillota</taxon>
        <taxon>Clostridia</taxon>
        <taxon>Eubacteriales</taxon>
        <taxon>Oscillospiraceae</taxon>
        <taxon>Acetivibrio</taxon>
    </lineage>
</organism>
<evidence type="ECO:0000313" key="1">
    <source>
        <dbReference type="EMBL" id="GAE88654.1"/>
    </source>
</evidence>
<evidence type="ECO:0000313" key="2">
    <source>
        <dbReference type="Proteomes" id="UP000019109"/>
    </source>
</evidence>
<dbReference type="AlphaFoldDB" id="W4V7D7"/>
<accession>W4V7D7</accession>
<dbReference type="EMBL" id="BAVR01000022">
    <property type="protein sequence ID" value="GAE88654.1"/>
    <property type="molecule type" value="Genomic_DNA"/>
</dbReference>
<dbReference type="Proteomes" id="UP000019109">
    <property type="component" value="Unassembled WGS sequence"/>
</dbReference>